<evidence type="ECO:0000313" key="2">
    <source>
        <dbReference type="EMBL" id="EAL2608405.1"/>
    </source>
</evidence>
<accession>A0A5Y5PLW8</accession>
<gene>
    <name evidence="1" type="ORF">AZE58_08985</name>
    <name evidence="2" type="ORF">AZE58_09355</name>
    <name evidence="3" type="ORF">DST87_08155</name>
    <name evidence="4" type="ORF">DST87_09320</name>
</gene>
<organism evidence="3">
    <name type="scientific">Campylobacter coli</name>
    <dbReference type="NCBI Taxonomy" id="195"/>
    <lineage>
        <taxon>Bacteria</taxon>
        <taxon>Pseudomonadati</taxon>
        <taxon>Campylobacterota</taxon>
        <taxon>Epsilonproteobacteria</taxon>
        <taxon>Campylobacterales</taxon>
        <taxon>Campylobacteraceae</taxon>
        <taxon>Campylobacter</taxon>
    </lineage>
</organism>
<dbReference type="EMBL" id="AACQKE010000051">
    <property type="protein sequence ID" value="EAL6855337.1"/>
    <property type="molecule type" value="Genomic_DNA"/>
</dbReference>
<protein>
    <submittedName>
        <fullName evidence="3">Uncharacterized protein</fullName>
    </submittedName>
</protein>
<evidence type="ECO:0000313" key="1">
    <source>
        <dbReference type="EMBL" id="EAL2608335.1"/>
    </source>
</evidence>
<proteinExistence type="predicted"/>
<evidence type="ECO:0000313" key="3">
    <source>
        <dbReference type="EMBL" id="EAL6855124.1"/>
    </source>
</evidence>
<dbReference type="EMBL" id="AACMTA010000025">
    <property type="protein sequence ID" value="EAL2608335.1"/>
    <property type="molecule type" value="Genomic_DNA"/>
</dbReference>
<dbReference type="AlphaFoldDB" id="A0A5Y5PLW8"/>
<dbReference type="EMBL" id="AACQKE010000018">
    <property type="protein sequence ID" value="EAL6855124.1"/>
    <property type="molecule type" value="Genomic_DNA"/>
</dbReference>
<reference evidence="3" key="1">
    <citation type="submission" date="2018-07" db="EMBL/GenBank/DDBJ databases">
        <authorList>
            <consortium name="NARMS: The National Antimicrobial Resistance Monitoring System"/>
        </authorList>
    </citation>
    <scope>NUCLEOTIDE SEQUENCE</scope>
    <source>
        <strain evidence="3">CVM N17C057</strain>
        <strain evidence="1">FSIS1605714</strain>
    </source>
</reference>
<evidence type="ECO:0000313" key="4">
    <source>
        <dbReference type="EMBL" id="EAL6855337.1"/>
    </source>
</evidence>
<comment type="caution">
    <text evidence="3">The sequence shown here is derived from an EMBL/GenBank/DDBJ whole genome shotgun (WGS) entry which is preliminary data.</text>
</comment>
<sequence>MLQDAISGEIGSLKDEVKENTVQEVRKALQANIEAIQRATKLLEKQSDTLTSVMKQKIRELEESKNSFFRYEGLKLYLFCIGWLYDLEFHYANTEAGRLEAVCDYIPSPEGNTISGVEAGTPVRAVSWQTIDNHLLIFFAADNEENVHGVMHLYSVNPVQILFLLCDFHKKYILCVLKLAAVSASHCTLVIKAILTNLFTKTLYISNIELYLANF</sequence>
<name>A0A5Y5PLW8_CAMCO</name>
<dbReference type="EMBL" id="AACMTA010000038">
    <property type="protein sequence ID" value="EAL2608405.1"/>
    <property type="molecule type" value="Genomic_DNA"/>
</dbReference>